<evidence type="ECO:0000313" key="2">
    <source>
        <dbReference type="EMBL" id="BAZ97658.1"/>
    </source>
</evidence>
<dbReference type="EMBL" id="CP141531">
    <property type="protein sequence ID" value="WRO06931.1"/>
    <property type="molecule type" value="Genomic_DNA"/>
</dbReference>
<dbReference type="Proteomes" id="UP000053577">
    <property type="component" value="Unassembled WGS sequence"/>
</dbReference>
<dbReference type="PATRIC" id="fig|61435.5.peg.1085"/>
<evidence type="ECO:0000313" key="3">
    <source>
        <dbReference type="EMBL" id="KSV18094.1"/>
    </source>
</evidence>
<dbReference type="EMBL" id="AP017649">
    <property type="protein sequence ID" value="BAZ97658.1"/>
    <property type="molecule type" value="Genomic_DNA"/>
</dbReference>
<dbReference type="RefSeq" id="WP_041342701.1">
    <property type="nucleotide sequence ID" value="NZ_AP017649.1"/>
</dbReference>
<dbReference type="Proteomes" id="UP000218257">
    <property type="component" value="Chromosome"/>
</dbReference>
<organism evidence="3 5">
    <name type="scientific">Dehalococcoides mccartyi</name>
    <dbReference type="NCBI Taxonomy" id="61435"/>
    <lineage>
        <taxon>Bacteria</taxon>
        <taxon>Bacillati</taxon>
        <taxon>Chloroflexota</taxon>
        <taxon>Dehalococcoidia</taxon>
        <taxon>Dehalococcoidales</taxon>
        <taxon>Dehalococcoidaceae</taxon>
        <taxon>Dehalococcoides</taxon>
    </lineage>
</organism>
<dbReference type="OrthoDB" id="157161at2"/>
<evidence type="ECO:0000313" key="6">
    <source>
        <dbReference type="Proteomes" id="UP000218257"/>
    </source>
</evidence>
<dbReference type="eggNOG" id="ENOG50336B0">
    <property type="taxonomic scope" value="Bacteria"/>
</dbReference>
<keyword evidence="1" id="KW-0472">Membrane</keyword>
<keyword evidence="1" id="KW-1133">Transmembrane helix</keyword>
<feature type="transmembrane region" description="Helical" evidence="1">
    <location>
        <begin position="7"/>
        <end position="29"/>
    </location>
</feature>
<feature type="transmembrane region" description="Helical" evidence="1">
    <location>
        <begin position="35"/>
        <end position="55"/>
    </location>
</feature>
<name>A0A0V8M2V5_9CHLR</name>
<accession>A0A0V8M2V5</accession>
<proteinExistence type="predicted"/>
<evidence type="ECO:0000313" key="5">
    <source>
        <dbReference type="Proteomes" id="UP000053577"/>
    </source>
</evidence>
<keyword evidence="1" id="KW-0812">Transmembrane</keyword>
<dbReference type="Proteomes" id="UP001327986">
    <property type="component" value="Chromosome"/>
</dbReference>
<sequence>MFSKEWFVYVIGRWLLLSGIAGALIQFVFADKLGIATIPAFLLNQFVLACVFWYVDKYIFQRHFNRVKEIFKFPRVKGNFTLDHQYKKISEEYAEFAQAYAANPEDHQKWLHQFLDLNHAVEMTERVLREKGVSVDQEYYNIVQQNKARGLYEKA</sequence>
<reference evidence="4" key="3">
    <citation type="submission" date="2023-12" db="EMBL/GenBank/DDBJ databases">
        <title>Isolation of organohalide respiring bacteria Dehalococcoides mccartyi strain GPTCE1 in groundwater collected near a chemical plant in Suzhou, China.</title>
        <authorList>
            <person name="Liu G."/>
        </authorList>
    </citation>
    <scope>NUCLEOTIDE SEQUENCE</scope>
    <source>
        <strain evidence="4">GPTCE1</strain>
    </source>
</reference>
<reference evidence="3 5" key="1">
    <citation type="journal article" date="2015" name="Sci. Rep.">
        <title>A comparative genomics and reductive dehalogenase gene transcription study of two chloroethene-respiring bacteria, Dehalococcoides mccartyi strains MB and 11a.</title>
        <authorList>
            <person name="Low A."/>
            <person name="Shen Z."/>
            <person name="Cheng D."/>
            <person name="Rogers M.J."/>
            <person name="Lee P.K."/>
            <person name="He J."/>
        </authorList>
    </citation>
    <scope>NUCLEOTIDE SEQUENCE [LARGE SCALE GENOMIC DNA]</scope>
    <source>
        <strain evidence="3 5">MB</strain>
    </source>
</reference>
<evidence type="ECO:0000256" key="1">
    <source>
        <dbReference type="SAM" id="Phobius"/>
    </source>
</evidence>
<protein>
    <submittedName>
        <fullName evidence="3">Uncharacterized protein</fullName>
    </submittedName>
</protein>
<reference evidence="2 6" key="2">
    <citation type="journal article" date="2017" name="Sci. Rep.">
        <title>Isolation and genomic characterization of a Dehalococcoides strain suggests genomic rearrangement during culture.</title>
        <authorList>
            <person name="Yohda M."/>
            <person name="Ikegami K."/>
            <person name="Aita Y."/>
            <person name="Kitajima M."/>
            <person name="Takechi A."/>
            <person name="Iwamoto M."/>
            <person name="Fukuda T."/>
            <person name="Tamura N."/>
            <person name="Shibasaki J."/>
            <person name="Koike S."/>
            <person name="Komatsu D."/>
            <person name="Miyagi S."/>
            <person name="Nishimura M."/>
            <person name="Uchino Y."/>
            <person name="Shiroma A."/>
            <person name="Shimoji M."/>
            <person name="Tamotsu H."/>
            <person name="Ashimine N."/>
            <person name="Shinzato M."/>
            <person name="Ohki S."/>
            <person name="Nakano K."/>
            <person name="Teruya K."/>
            <person name="Satou K."/>
            <person name="Hirano T."/>
            <person name="Yagi O."/>
        </authorList>
    </citation>
    <scope>NUCLEOTIDE SEQUENCE [LARGE SCALE GENOMIC DNA]</scope>
    <source>
        <strain evidence="2 6">UCH-ATV1</strain>
    </source>
</reference>
<gene>
    <name evidence="3" type="ORF">DA01_05490</name>
    <name evidence="2" type="ORF">DEHALATV1_1030</name>
    <name evidence="4" type="ORF">VLL09_05955</name>
</gene>
<dbReference type="EMBL" id="JGYD01000018">
    <property type="protein sequence ID" value="KSV18094.1"/>
    <property type="molecule type" value="Genomic_DNA"/>
</dbReference>
<dbReference type="AlphaFoldDB" id="A0A0V8M2V5"/>
<evidence type="ECO:0000313" key="4">
    <source>
        <dbReference type="EMBL" id="WRO06931.1"/>
    </source>
</evidence>